<feature type="coiled-coil region" evidence="1">
    <location>
        <begin position="179"/>
        <end position="263"/>
    </location>
</feature>
<proteinExistence type="predicted"/>
<keyword evidence="2" id="KW-0812">Transmembrane</keyword>
<sequence length="411" mass="43602">MLRAAVVMGVMATSSAFVPSSISPSPLALRASITEAPSKASPTTRMTGVPLAKKNALQKNAEQWSIGAAAAAAAAAAAPAQSSSPTPQGGKGNWKDVDSDFRPVMISEVLTVQRLTQGMGEDEMKKWMTARGYKNSVQNEILRLSGEIKAGRISLPSWARMMEDAVALEKKSAASSKRAEDLLADMKSMASELAQAEKEEEAMMPKLAEAEQEHMSWGWLPFKGTAEALQAVKEEVNQVKEKKDRLRREMDEAKAGAEVLKAAANVEMSEAKAMKQQAFLTSVKEEEAIREKLFIGAKAVIDEAEATCSSQGIEQAIKVLEKGSDALNALGLKPDLSSSSSSLAGRLTSLIAMSKKKTMKKSSPASASAPALQDDEMMSRGAFIGGLLLAAGGAAAYFATEGAKGQEKMKK</sequence>
<organism evidence="3">
    <name type="scientific">Guillardia theta</name>
    <name type="common">Cryptophyte</name>
    <name type="synonym">Cryptomonas phi</name>
    <dbReference type="NCBI Taxonomy" id="55529"/>
    <lineage>
        <taxon>Eukaryota</taxon>
        <taxon>Cryptophyceae</taxon>
        <taxon>Pyrenomonadales</taxon>
        <taxon>Geminigeraceae</taxon>
        <taxon>Guillardia</taxon>
    </lineage>
</organism>
<keyword evidence="2" id="KW-1133">Transmembrane helix</keyword>
<accession>A0A7S4U9B4</accession>
<keyword evidence="1" id="KW-0175">Coiled coil</keyword>
<protein>
    <submittedName>
        <fullName evidence="3">Uncharacterized protein</fullName>
    </submittedName>
</protein>
<evidence type="ECO:0000256" key="2">
    <source>
        <dbReference type="SAM" id="Phobius"/>
    </source>
</evidence>
<evidence type="ECO:0000256" key="1">
    <source>
        <dbReference type="SAM" id="Coils"/>
    </source>
</evidence>
<dbReference type="EMBL" id="HBKN01036989">
    <property type="protein sequence ID" value="CAE2323792.1"/>
    <property type="molecule type" value="Transcribed_RNA"/>
</dbReference>
<reference evidence="3" key="1">
    <citation type="submission" date="2021-01" db="EMBL/GenBank/DDBJ databases">
        <authorList>
            <person name="Corre E."/>
            <person name="Pelletier E."/>
            <person name="Niang G."/>
            <person name="Scheremetjew M."/>
            <person name="Finn R."/>
            <person name="Kale V."/>
            <person name="Holt S."/>
            <person name="Cochrane G."/>
            <person name="Meng A."/>
            <person name="Brown T."/>
            <person name="Cohen L."/>
        </authorList>
    </citation>
    <scope>NUCLEOTIDE SEQUENCE</scope>
    <source>
        <strain evidence="3">CCMP 2712</strain>
    </source>
</reference>
<dbReference type="AlphaFoldDB" id="A0A7S4U9B4"/>
<name>A0A7S4U9B4_GUITH</name>
<gene>
    <name evidence="3" type="ORF">GTHE00462_LOCUS28976</name>
</gene>
<keyword evidence="2" id="KW-0472">Membrane</keyword>
<evidence type="ECO:0000313" key="3">
    <source>
        <dbReference type="EMBL" id="CAE2323792.1"/>
    </source>
</evidence>
<feature type="transmembrane region" description="Helical" evidence="2">
    <location>
        <begin position="381"/>
        <end position="400"/>
    </location>
</feature>